<feature type="region of interest" description="Disordered" evidence="1">
    <location>
        <begin position="707"/>
        <end position="736"/>
    </location>
</feature>
<feature type="compositionally biased region" description="Low complexity" evidence="1">
    <location>
        <begin position="533"/>
        <end position="555"/>
    </location>
</feature>
<dbReference type="AlphaFoldDB" id="A0A9P6QNX0"/>
<protein>
    <recommendedName>
        <fullName evidence="2">BTB domain-containing protein</fullName>
    </recommendedName>
</protein>
<dbReference type="OrthoDB" id="6359943at2759"/>
<organism evidence="3 4">
    <name type="scientific">Linnemannia gamsii</name>
    <dbReference type="NCBI Taxonomy" id="64522"/>
    <lineage>
        <taxon>Eukaryota</taxon>
        <taxon>Fungi</taxon>
        <taxon>Fungi incertae sedis</taxon>
        <taxon>Mucoromycota</taxon>
        <taxon>Mortierellomycotina</taxon>
        <taxon>Mortierellomycetes</taxon>
        <taxon>Mortierellales</taxon>
        <taxon>Mortierellaceae</taxon>
        <taxon>Linnemannia</taxon>
    </lineage>
</organism>
<dbReference type="PANTHER" id="PTHR47369">
    <property type="entry name" value="BTB/POZ DOMAIN-CONTAINING PROTEIN"/>
    <property type="match status" value="1"/>
</dbReference>
<feature type="region of interest" description="Disordered" evidence="1">
    <location>
        <begin position="324"/>
        <end position="352"/>
    </location>
</feature>
<feature type="compositionally biased region" description="Low complexity" evidence="1">
    <location>
        <begin position="1"/>
        <end position="18"/>
    </location>
</feature>
<dbReference type="InterPro" id="IPR011333">
    <property type="entry name" value="SKP1/BTB/POZ_sf"/>
</dbReference>
<feature type="non-terminal residue" evidence="3">
    <location>
        <position position="797"/>
    </location>
</feature>
<evidence type="ECO:0000256" key="1">
    <source>
        <dbReference type="SAM" id="MobiDB-lite"/>
    </source>
</evidence>
<reference evidence="3" key="1">
    <citation type="journal article" date="2020" name="Fungal Divers.">
        <title>Resolving the Mortierellaceae phylogeny through synthesis of multi-gene phylogenetics and phylogenomics.</title>
        <authorList>
            <person name="Vandepol N."/>
            <person name="Liber J."/>
            <person name="Desiro A."/>
            <person name="Na H."/>
            <person name="Kennedy M."/>
            <person name="Barry K."/>
            <person name="Grigoriev I.V."/>
            <person name="Miller A.N."/>
            <person name="O'Donnell K."/>
            <person name="Stajich J.E."/>
            <person name="Bonito G."/>
        </authorList>
    </citation>
    <scope>NUCLEOTIDE SEQUENCE</scope>
    <source>
        <strain evidence="3">NVP60</strain>
    </source>
</reference>
<dbReference type="SMART" id="SM00225">
    <property type="entry name" value="BTB"/>
    <property type="match status" value="1"/>
</dbReference>
<dbReference type="PROSITE" id="PS50097">
    <property type="entry name" value="BTB"/>
    <property type="match status" value="1"/>
</dbReference>
<proteinExistence type="predicted"/>
<keyword evidence="4" id="KW-1185">Reference proteome</keyword>
<evidence type="ECO:0000313" key="3">
    <source>
        <dbReference type="EMBL" id="KAG0289174.1"/>
    </source>
</evidence>
<dbReference type="Gene3D" id="3.30.710.10">
    <property type="entry name" value="Potassium Channel Kv1.1, Chain A"/>
    <property type="match status" value="1"/>
</dbReference>
<dbReference type="EMBL" id="JAAAIN010002906">
    <property type="protein sequence ID" value="KAG0289174.1"/>
    <property type="molecule type" value="Genomic_DNA"/>
</dbReference>
<name>A0A9P6QNX0_9FUNG</name>
<evidence type="ECO:0000259" key="2">
    <source>
        <dbReference type="PROSITE" id="PS50097"/>
    </source>
</evidence>
<dbReference type="Proteomes" id="UP000823405">
    <property type="component" value="Unassembled WGS sequence"/>
</dbReference>
<dbReference type="InterPro" id="IPR000210">
    <property type="entry name" value="BTB/POZ_dom"/>
</dbReference>
<feature type="region of interest" description="Disordered" evidence="1">
    <location>
        <begin position="533"/>
        <end position="575"/>
    </location>
</feature>
<sequence>MGAAVTAGTSWGGAATAAERSTRDQRDITMVQATTKARTTSTANELDSPSSTSVVSSSFLKYITKISQHLALHGLVHGTGSDISLQVFSKTYHLHRLVLLQATFFENMLQGPWQENNKDTVDMTFDDPNITQEGFDIAIGRLYGIWVVEREDENVAEDREYELDLGARHVGEQGDLGATHSPSNNSGQAVAPSILSPRNVLSVLAVAAYLGMESLCEQCADFAIRTLRTEHLLPYIQFSQQSDYYPWSDKIVAACHSYLCRNGYEDPKMACLQIFEQLPLDWMIKVLGSDTFWVPSEWERYEFCRQIVHRRRAITSIVRSFPPVDSSSSGSGRGIESTMAASGGGSQGGKECDDEDEIAYNALFSSGIIYMHMSLEQLQCIQRDIDPISGLRFVRSSVIQEALWHQIEFRNLIETHGPKEPISSLNNNRRNNSSRVGSHSTAGTSGSSAIGLSTSDFPGDFDEGYEGSDWIRRPFAMYKSIPEGDTTHTGEDDEPSLQELATWNHLNHPSQQSSSASAAMSVSRMTSATSAAVPISVDGGSGSNTGSDSSSNPTSFWNQLLPGRHRQSSPPSNPALMQLAKKQRTLDPVSDDTGGTGYGLSGNLGGVLGGDAGAKKELTGQYPIYPPFRFSVAFGEVQTLKEHTRICSDAFFYAGFQRTSQAASSWEFTCTVTHYPWSLKVAPLIFTMDLPTLPMLSEQLRRLQQSSVSTDGAGIKPAGGGGGDGNDRAGSGGATADGTNSVTAAAAALFEDSFSGFADKREMTKTWFKIYAIGLGPGHAITQFQSSPDEFAIMQSW</sequence>
<accession>A0A9P6QNX0</accession>
<feature type="region of interest" description="Disordered" evidence="1">
    <location>
        <begin position="1"/>
        <end position="28"/>
    </location>
</feature>
<feature type="compositionally biased region" description="Gly residues" evidence="1">
    <location>
        <begin position="717"/>
        <end position="735"/>
    </location>
</feature>
<feature type="region of interest" description="Disordered" evidence="1">
    <location>
        <begin position="417"/>
        <end position="457"/>
    </location>
</feature>
<evidence type="ECO:0000313" key="4">
    <source>
        <dbReference type="Proteomes" id="UP000823405"/>
    </source>
</evidence>
<feature type="compositionally biased region" description="Low complexity" evidence="1">
    <location>
        <begin position="423"/>
        <end position="455"/>
    </location>
</feature>
<dbReference type="PANTHER" id="PTHR47369:SF1">
    <property type="entry name" value="BTB_POZ DOMAIN-CONTAINING PROTEIN"/>
    <property type="match status" value="1"/>
</dbReference>
<gene>
    <name evidence="3" type="ORF">BGZ97_006559</name>
</gene>
<comment type="caution">
    <text evidence="3">The sequence shown here is derived from an EMBL/GenBank/DDBJ whole genome shotgun (WGS) entry which is preliminary data.</text>
</comment>
<feature type="domain" description="BTB" evidence="2">
    <location>
        <begin position="81"/>
        <end position="143"/>
    </location>
</feature>
<dbReference type="SUPFAM" id="SSF54695">
    <property type="entry name" value="POZ domain"/>
    <property type="match status" value="1"/>
</dbReference>